<dbReference type="AlphaFoldDB" id="A0A7Y0HUE9"/>
<evidence type="ECO:0000313" key="3">
    <source>
        <dbReference type="Proteomes" id="UP000529710"/>
    </source>
</evidence>
<keyword evidence="1" id="KW-0472">Membrane</keyword>
<keyword evidence="1" id="KW-1133">Transmembrane helix</keyword>
<keyword evidence="1" id="KW-0812">Transmembrane</keyword>
<gene>
    <name evidence="2" type="ORF">G1C98_0304</name>
</gene>
<feature type="transmembrane region" description="Helical" evidence="1">
    <location>
        <begin position="413"/>
        <end position="437"/>
    </location>
</feature>
<name>A0A7Y0HUE9_9BIFI</name>
<proteinExistence type="predicted"/>
<evidence type="ECO:0000313" key="2">
    <source>
        <dbReference type="EMBL" id="NMM95568.1"/>
    </source>
</evidence>
<feature type="transmembrane region" description="Helical" evidence="1">
    <location>
        <begin position="176"/>
        <end position="196"/>
    </location>
</feature>
<feature type="transmembrane region" description="Helical" evidence="1">
    <location>
        <begin position="25"/>
        <end position="51"/>
    </location>
</feature>
<sequence>MSDIVSIVRLRWAMQISALRKNPRALVSLVLGLLLGVAVIAIAGVLGWYAVGVADSEAFRSAMIMAGAFLILFALLVQIMSLGQGTTLSPSKFALYGISDGKLTVGLLAARLSGAPSIAIFVALSLMALSYRSAGPAAAVVGVVCAALTVITMFAMTSTLTALLSSVSVSKKGKNILYVVISVIVIAFSQLGSFLGDQFTSVMLQSKAALMVFAILAWTPFAATFQIPFDVIDGAWFAVAGRGAVLLATWVVCYLICTWHLRTERLASGTSGAKTKSGKRRIDMFRLMPDGVSGAVSARLALYLGKDARQVFPMTVPVLLVVLAAFRAPGLVWQALAIGPMFALVYEGNGLASDGRGLYMAAMSGISGWKERIGRARVYGVMITVYMLVLALVSFAITGYWKTSELVMHGLAFTVASVAVGLCCVGVAETVSCIMMYPMPPIDRPFSTPQGRGALQIVSPAIQIVVSAVCALPTLLLVLLLPNIGTPMALGVITLVSLIDGLVVLVVGSWLGGKLLDARMPKILATLDDFASLQQ</sequence>
<feature type="transmembrane region" description="Helical" evidence="1">
    <location>
        <begin position="457"/>
        <end position="482"/>
    </location>
</feature>
<feature type="transmembrane region" description="Helical" evidence="1">
    <location>
        <begin position="488"/>
        <end position="512"/>
    </location>
</feature>
<feature type="transmembrane region" description="Helical" evidence="1">
    <location>
        <begin position="235"/>
        <end position="257"/>
    </location>
</feature>
<accession>A0A7Y0HUE9</accession>
<dbReference type="Proteomes" id="UP000529710">
    <property type="component" value="Unassembled WGS sequence"/>
</dbReference>
<protein>
    <submittedName>
        <fullName evidence="2">ABC transporter permease</fullName>
    </submittedName>
</protein>
<feature type="transmembrane region" description="Helical" evidence="1">
    <location>
        <begin position="378"/>
        <end position="401"/>
    </location>
</feature>
<dbReference type="EMBL" id="JAAIIF010000005">
    <property type="protein sequence ID" value="NMM95568.1"/>
    <property type="molecule type" value="Genomic_DNA"/>
</dbReference>
<feature type="transmembrane region" description="Helical" evidence="1">
    <location>
        <begin position="103"/>
        <end position="129"/>
    </location>
</feature>
<organism evidence="2 3">
    <name type="scientific">Bifidobacterium erythrocebi</name>
    <dbReference type="NCBI Taxonomy" id="2675325"/>
    <lineage>
        <taxon>Bacteria</taxon>
        <taxon>Bacillati</taxon>
        <taxon>Actinomycetota</taxon>
        <taxon>Actinomycetes</taxon>
        <taxon>Bifidobacteriales</taxon>
        <taxon>Bifidobacteriaceae</taxon>
        <taxon>Bifidobacterium</taxon>
    </lineage>
</organism>
<feature type="transmembrane region" description="Helical" evidence="1">
    <location>
        <begin position="136"/>
        <end position="156"/>
    </location>
</feature>
<reference evidence="2 3" key="1">
    <citation type="submission" date="2020-02" db="EMBL/GenBank/DDBJ databases">
        <title>Characterization of phylogenetic diversity of novel bifidobacterial species isolated in Czech ZOOs.</title>
        <authorList>
            <person name="Lugli G.A."/>
            <person name="Vera N.B."/>
            <person name="Ventura M."/>
        </authorList>
    </citation>
    <scope>NUCLEOTIDE SEQUENCE [LARGE SCALE GENOMIC DNA]</scope>
    <source>
        <strain evidence="2 3">DSM 109960</strain>
    </source>
</reference>
<dbReference type="RefSeq" id="WP_169078609.1">
    <property type="nucleotide sequence ID" value="NZ_JAAIIF010000005.1"/>
</dbReference>
<comment type="caution">
    <text evidence="2">The sequence shown here is derived from an EMBL/GenBank/DDBJ whole genome shotgun (WGS) entry which is preliminary data.</text>
</comment>
<evidence type="ECO:0000256" key="1">
    <source>
        <dbReference type="SAM" id="Phobius"/>
    </source>
</evidence>
<feature type="transmembrane region" description="Helical" evidence="1">
    <location>
        <begin position="63"/>
        <end position="83"/>
    </location>
</feature>
<feature type="transmembrane region" description="Helical" evidence="1">
    <location>
        <begin position="208"/>
        <end position="229"/>
    </location>
</feature>
<keyword evidence="3" id="KW-1185">Reference proteome</keyword>